<proteinExistence type="predicted"/>
<evidence type="ECO:0000313" key="2">
    <source>
        <dbReference type="Proteomes" id="UP001367508"/>
    </source>
</evidence>
<accession>A0AAN9L4N8</accession>
<evidence type="ECO:0000313" key="1">
    <source>
        <dbReference type="EMBL" id="KAK7328661.1"/>
    </source>
</evidence>
<organism evidence="1 2">
    <name type="scientific">Canavalia gladiata</name>
    <name type="common">Sword bean</name>
    <name type="synonym">Dolichos gladiatus</name>
    <dbReference type="NCBI Taxonomy" id="3824"/>
    <lineage>
        <taxon>Eukaryota</taxon>
        <taxon>Viridiplantae</taxon>
        <taxon>Streptophyta</taxon>
        <taxon>Embryophyta</taxon>
        <taxon>Tracheophyta</taxon>
        <taxon>Spermatophyta</taxon>
        <taxon>Magnoliopsida</taxon>
        <taxon>eudicotyledons</taxon>
        <taxon>Gunneridae</taxon>
        <taxon>Pentapetalae</taxon>
        <taxon>rosids</taxon>
        <taxon>fabids</taxon>
        <taxon>Fabales</taxon>
        <taxon>Fabaceae</taxon>
        <taxon>Papilionoideae</taxon>
        <taxon>50 kb inversion clade</taxon>
        <taxon>NPAAA clade</taxon>
        <taxon>indigoferoid/millettioid clade</taxon>
        <taxon>Phaseoleae</taxon>
        <taxon>Canavalia</taxon>
    </lineage>
</organism>
<dbReference type="EMBL" id="JAYMYQ010000005">
    <property type="protein sequence ID" value="KAK7328661.1"/>
    <property type="molecule type" value="Genomic_DNA"/>
</dbReference>
<reference evidence="1 2" key="1">
    <citation type="submission" date="2024-01" db="EMBL/GenBank/DDBJ databases">
        <title>The genomes of 5 underutilized Papilionoideae crops provide insights into root nodulation and disease resistanc.</title>
        <authorList>
            <person name="Jiang F."/>
        </authorList>
    </citation>
    <scope>NUCLEOTIDE SEQUENCE [LARGE SCALE GENOMIC DNA]</scope>
    <source>
        <strain evidence="1">LVBAO_FW01</strain>
        <tissue evidence="1">Leaves</tissue>
    </source>
</reference>
<gene>
    <name evidence="1" type="ORF">VNO77_22775</name>
</gene>
<sequence length="128" mass="14703">MVLIKVVKNKLYPKFKNVEFELQIGKVEAIKKQDVKVLTRVVYVAMTSCLGIDGIEGSQFKMWTFIDDYQVDIECGPLSSKIIVWEKQMMLCALVYNLEGFNGCEIESLFWVSIIDFDNSFVFVVSLL</sequence>
<name>A0AAN9L4N8_CANGL</name>
<comment type="caution">
    <text evidence="1">The sequence shown here is derived from an EMBL/GenBank/DDBJ whole genome shotgun (WGS) entry which is preliminary data.</text>
</comment>
<dbReference type="AlphaFoldDB" id="A0AAN9L4N8"/>
<protein>
    <submittedName>
        <fullName evidence="1">Uncharacterized protein</fullName>
    </submittedName>
</protein>
<dbReference type="Proteomes" id="UP001367508">
    <property type="component" value="Unassembled WGS sequence"/>
</dbReference>
<keyword evidence="2" id="KW-1185">Reference proteome</keyword>